<keyword evidence="3" id="KW-1185">Reference proteome</keyword>
<feature type="compositionally biased region" description="Polar residues" evidence="1">
    <location>
        <begin position="141"/>
        <end position="154"/>
    </location>
</feature>
<dbReference type="VEuPathDB" id="FungiDB:BO71DRAFT_429010"/>
<feature type="compositionally biased region" description="Polar residues" evidence="1">
    <location>
        <begin position="215"/>
        <end position="235"/>
    </location>
</feature>
<dbReference type="Proteomes" id="UP000247810">
    <property type="component" value="Unassembled WGS sequence"/>
</dbReference>
<name>A0A319DDY7_9EURO</name>
<feature type="region of interest" description="Disordered" evidence="1">
    <location>
        <begin position="141"/>
        <end position="182"/>
    </location>
</feature>
<protein>
    <submittedName>
        <fullName evidence="2">Uncharacterized protein</fullName>
    </submittedName>
</protein>
<dbReference type="EMBL" id="KZ825852">
    <property type="protein sequence ID" value="PYH95501.1"/>
    <property type="molecule type" value="Genomic_DNA"/>
</dbReference>
<evidence type="ECO:0000256" key="1">
    <source>
        <dbReference type="SAM" id="MobiDB-lite"/>
    </source>
</evidence>
<proteinExistence type="predicted"/>
<reference evidence="2 3" key="1">
    <citation type="submission" date="2018-02" db="EMBL/GenBank/DDBJ databases">
        <title>The genomes of Aspergillus section Nigri reveals drivers in fungal speciation.</title>
        <authorList>
            <consortium name="DOE Joint Genome Institute"/>
            <person name="Vesth T.C."/>
            <person name="Nybo J."/>
            <person name="Theobald S."/>
            <person name="Brandl J."/>
            <person name="Frisvad J.C."/>
            <person name="Nielsen K.F."/>
            <person name="Lyhne E.K."/>
            <person name="Kogle M.E."/>
            <person name="Kuo A."/>
            <person name="Riley R."/>
            <person name="Clum A."/>
            <person name="Nolan M."/>
            <person name="Lipzen A."/>
            <person name="Salamov A."/>
            <person name="Henrissat B."/>
            <person name="Wiebenga A."/>
            <person name="De vries R.P."/>
            <person name="Grigoriev I.V."/>
            <person name="Mortensen U.H."/>
            <person name="Andersen M.R."/>
            <person name="Baker S.E."/>
        </authorList>
    </citation>
    <scope>NUCLEOTIDE SEQUENCE [LARGE SCALE GENOMIC DNA]</scope>
    <source>
        <strain evidence="2 3">CBS 707.79</strain>
    </source>
</reference>
<evidence type="ECO:0000313" key="3">
    <source>
        <dbReference type="Proteomes" id="UP000247810"/>
    </source>
</evidence>
<sequence length="373" mass="41601">MPSHSKPVVTDDDNKDVYDENRIPLNTFVSNDFLKDLWDMAVVRPIAFARNPATDEEKIILLTSKPAYQAALGYSRGALAEKPCHRWLLAEEPALVAVLVAKAMIVRFVSAFWDSNIPGNVLNIADGTEYDSLRKTTASMNQTGIQDQVDATSNKNKDETATLGSGNVPAQESSDKPSRVTRSQIYKSGKHKLSESNLCKEEQIELENIWTQILGSKSTETSPSSTGAERPSGQSELAEIDKSRSSENPLSVEQPHSSERLHLKERAMSSEETTSTWFEHMGSSAVKKASSSITVDCLDNGRDSARIESSSSRPTHRGVERVIPVPYVIEDFNNLPRLELMARDLKDYLETVSRRINTLTQPQHSNPWYEYEK</sequence>
<dbReference type="AlphaFoldDB" id="A0A319DDY7"/>
<feature type="compositionally biased region" description="Polar residues" evidence="1">
    <location>
        <begin position="246"/>
        <end position="255"/>
    </location>
</feature>
<feature type="compositionally biased region" description="Polar residues" evidence="1">
    <location>
        <begin position="162"/>
        <end position="172"/>
    </location>
</feature>
<gene>
    <name evidence="2" type="ORF">BO71DRAFT_429010</name>
</gene>
<evidence type="ECO:0000313" key="2">
    <source>
        <dbReference type="EMBL" id="PYH95501.1"/>
    </source>
</evidence>
<feature type="compositionally biased region" description="Basic and acidic residues" evidence="1">
    <location>
        <begin position="256"/>
        <end position="268"/>
    </location>
</feature>
<accession>A0A319DDY7</accession>
<organism evidence="2 3">
    <name type="scientific">Aspergillus ellipticus CBS 707.79</name>
    <dbReference type="NCBI Taxonomy" id="1448320"/>
    <lineage>
        <taxon>Eukaryota</taxon>
        <taxon>Fungi</taxon>
        <taxon>Dikarya</taxon>
        <taxon>Ascomycota</taxon>
        <taxon>Pezizomycotina</taxon>
        <taxon>Eurotiomycetes</taxon>
        <taxon>Eurotiomycetidae</taxon>
        <taxon>Eurotiales</taxon>
        <taxon>Aspergillaceae</taxon>
        <taxon>Aspergillus</taxon>
        <taxon>Aspergillus subgen. Circumdati</taxon>
    </lineage>
</organism>
<feature type="region of interest" description="Disordered" evidence="1">
    <location>
        <begin position="215"/>
        <end position="268"/>
    </location>
</feature>